<dbReference type="SMART" id="SM00233">
    <property type="entry name" value="PH"/>
    <property type="match status" value="1"/>
</dbReference>
<dbReference type="InterPro" id="IPR001849">
    <property type="entry name" value="PH_domain"/>
</dbReference>
<name>H2Y6U5_CIOSA</name>
<dbReference type="STRING" id="51511.ENSCSAVP00000001043"/>
<dbReference type="SUPFAM" id="SSF50729">
    <property type="entry name" value="PH domain-like"/>
    <property type="match status" value="1"/>
</dbReference>
<dbReference type="FunCoup" id="H2Y6U5">
    <property type="interactions" value="12"/>
</dbReference>
<dbReference type="AlphaFoldDB" id="H2Y6U5"/>
<proteinExistence type="predicted"/>
<evidence type="ECO:0000313" key="3">
    <source>
        <dbReference type="Proteomes" id="UP000007875"/>
    </source>
</evidence>
<dbReference type="InParanoid" id="H2Y6U5"/>
<dbReference type="OMA" id="VATECCH"/>
<dbReference type="InterPro" id="IPR011993">
    <property type="entry name" value="PH-like_dom_sf"/>
</dbReference>
<evidence type="ECO:0000313" key="2">
    <source>
        <dbReference type="Ensembl" id="ENSCSAVP00000001043.1"/>
    </source>
</evidence>
<dbReference type="GeneTree" id="ENSGT00940000172136"/>
<dbReference type="Ensembl" id="ENSCSAVT00000001054.1">
    <property type="protein sequence ID" value="ENSCSAVP00000001043.1"/>
    <property type="gene ID" value="ENSCSAVG00000000578.1"/>
</dbReference>
<dbReference type="Pfam" id="PF00169">
    <property type="entry name" value="PH"/>
    <property type="match status" value="1"/>
</dbReference>
<organism evidence="2 3">
    <name type="scientific">Ciona savignyi</name>
    <name type="common">Pacific transparent sea squirt</name>
    <dbReference type="NCBI Taxonomy" id="51511"/>
    <lineage>
        <taxon>Eukaryota</taxon>
        <taxon>Metazoa</taxon>
        <taxon>Chordata</taxon>
        <taxon>Tunicata</taxon>
        <taxon>Ascidiacea</taxon>
        <taxon>Phlebobranchia</taxon>
        <taxon>Cionidae</taxon>
        <taxon>Ciona</taxon>
    </lineage>
</organism>
<keyword evidence="3" id="KW-1185">Reference proteome</keyword>
<accession>H2Y6U5</accession>
<reference evidence="2" key="2">
    <citation type="submission" date="2025-08" db="UniProtKB">
        <authorList>
            <consortium name="Ensembl"/>
        </authorList>
    </citation>
    <scope>IDENTIFICATION</scope>
</reference>
<sequence>MPESDNQGRHCGFLDIDEMDTRKKFQRRFLIVDKKKGLLQWYIEKPLKPSDEERPCGIINIGYITKVDVASKAKVSYCFVINTPFRPYYVQTSNQVELEEWVEVINDASKITVPPEAIKTPSLLPEAPGVIQWTMTSGSQSSLDKSVEAEQYMYRTEIVGNVVVKKKCTLDGQVVKTDETSSPSVLTNEPHFQFPQPNVKVIKQGWAVKQGHV</sequence>
<dbReference type="PANTHER" id="PTHR14336">
    <property type="entry name" value="TANDEM PH DOMAIN CONTAINING PROTEIN"/>
    <property type="match status" value="1"/>
</dbReference>
<reference evidence="3" key="1">
    <citation type="submission" date="2003-08" db="EMBL/GenBank/DDBJ databases">
        <authorList>
            <person name="Birren B."/>
            <person name="Nusbaum C."/>
            <person name="Abebe A."/>
            <person name="Abouelleil A."/>
            <person name="Adekoya E."/>
            <person name="Ait-zahra M."/>
            <person name="Allen N."/>
            <person name="Allen T."/>
            <person name="An P."/>
            <person name="Anderson M."/>
            <person name="Anderson S."/>
            <person name="Arachchi H."/>
            <person name="Armbruster J."/>
            <person name="Bachantsang P."/>
            <person name="Baldwin J."/>
            <person name="Barry A."/>
            <person name="Bayul T."/>
            <person name="Blitshsteyn B."/>
            <person name="Bloom T."/>
            <person name="Blye J."/>
            <person name="Boguslavskiy L."/>
            <person name="Borowsky M."/>
            <person name="Boukhgalter B."/>
            <person name="Brunache A."/>
            <person name="Butler J."/>
            <person name="Calixte N."/>
            <person name="Calvo S."/>
            <person name="Camarata J."/>
            <person name="Campo K."/>
            <person name="Chang J."/>
            <person name="Cheshatsang Y."/>
            <person name="Citroen M."/>
            <person name="Collymore A."/>
            <person name="Considine T."/>
            <person name="Cook A."/>
            <person name="Cooke P."/>
            <person name="Corum B."/>
            <person name="Cuomo C."/>
            <person name="David R."/>
            <person name="Dawoe T."/>
            <person name="Degray S."/>
            <person name="Dodge S."/>
            <person name="Dooley K."/>
            <person name="Dorje P."/>
            <person name="Dorjee K."/>
            <person name="Dorris L."/>
            <person name="Duffey N."/>
            <person name="Dupes A."/>
            <person name="Elkins T."/>
            <person name="Engels R."/>
            <person name="Erickson J."/>
            <person name="Farina A."/>
            <person name="Faro S."/>
            <person name="Ferreira P."/>
            <person name="Fischer H."/>
            <person name="Fitzgerald M."/>
            <person name="Foley K."/>
            <person name="Gage D."/>
            <person name="Galagan J."/>
            <person name="Gearin G."/>
            <person name="Gnerre S."/>
            <person name="Gnirke A."/>
            <person name="Goyette A."/>
            <person name="Graham J."/>
            <person name="Grandbois E."/>
            <person name="Gyaltsen K."/>
            <person name="Hafez N."/>
            <person name="Hagopian D."/>
            <person name="Hagos B."/>
            <person name="Hall J."/>
            <person name="Hatcher B."/>
            <person name="Heller A."/>
            <person name="Higgins H."/>
            <person name="Honan T."/>
            <person name="Horn A."/>
            <person name="Houde N."/>
            <person name="Hughes L."/>
            <person name="Hulme W."/>
            <person name="Husby E."/>
            <person name="Iliev I."/>
            <person name="Jaffe D."/>
            <person name="Jones C."/>
            <person name="Kamal M."/>
            <person name="Kamat A."/>
            <person name="Kamvysselis M."/>
            <person name="Karlsson E."/>
            <person name="Kells C."/>
            <person name="Kieu A."/>
            <person name="Kisner P."/>
            <person name="Kodira C."/>
            <person name="Kulbokas E."/>
            <person name="Labutti K."/>
            <person name="Lama D."/>
            <person name="Landers T."/>
            <person name="Leger J."/>
            <person name="Levine S."/>
            <person name="Lewis D."/>
            <person name="Lewis T."/>
            <person name="Lindblad-toh K."/>
            <person name="Liu X."/>
            <person name="Lokyitsang T."/>
            <person name="Lokyitsang Y."/>
            <person name="Lucien O."/>
            <person name="Lui A."/>
            <person name="Ma L.J."/>
            <person name="Mabbitt R."/>
            <person name="Macdonald J."/>
            <person name="Maclean C."/>
            <person name="Major J."/>
            <person name="Manning J."/>
            <person name="Marabella R."/>
            <person name="Maru K."/>
            <person name="Matthews C."/>
            <person name="Mauceli E."/>
            <person name="Mccarthy M."/>
            <person name="Mcdonough S."/>
            <person name="Mcghee T."/>
            <person name="Meldrim J."/>
            <person name="Meneus L."/>
            <person name="Mesirov J."/>
            <person name="Mihalev A."/>
            <person name="Mihova T."/>
            <person name="Mikkelsen T."/>
            <person name="Mlenga V."/>
            <person name="Moru K."/>
            <person name="Mozes J."/>
            <person name="Mulrain L."/>
            <person name="Munson G."/>
            <person name="Naylor J."/>
            <person name="Newes C."/>
            <person name="Nguyen C."/>
            <person name="Nguyen N."/>
            <person name="Nguyen T."/>
            <person name="Nicol R."/>
            <person name="Nielsen C."/>
            <person name="Nizzari M."/>
            <person name="Norbu C."/>
            <person name="Norbu N."/>
            <person name="O'donnell P."/>
            <person name="Okoawo O."/>
            <person name="O'leary S."/>
            <person name="Omotosho B."/>
            <person name="O'neill K."/>
            <person name="Osman S."/>
            <person name="Parker S."/>
            <person name="Perrin D."/>
            <person name="Phunkhang P."/>
            <person name="Piqani B."/>
            <person name="Purcell S."/>
            <person name="Rachupka T."/>
            <person name="Ramasamy U."/>
            <person name="Rameau R."/>
            <person name="Ray V."/>
            <person name="Raymond C."/>
            <person name="Retta R."/>
            <person name="Richardson S."/>
            <person name="Rise C."/>
            <person name="Rodriguez J."/>
            <person name="Rogers J."/>
            <person name="Rogov P."/>
            <person name="Rutman M."/>
            <person name="Schupbach R."/>
            <person name="Seaman C."/>
            <person name="Settipalli S."/>
            <person name="Sharpe T."/>
            <person name="Sheridan J."/>
            <person name="Sherpa N."/>
            <person name="Shi J."/>
            <person name="Smirnov S."/>
            <person name="Smith C."/>
            <person name="Sougnez C."/>
            <person name="Spencer B."/>
            <person name="Stalker J."/>
            <person name="Stange-thomann N."/>
            <person name="Stavropoulos S."/>
            <person name="Stetson K."/>
            <person name="Stone C."/>
            <person name="Stone S."/>
            <person name="Stubbs M."/>
            <person name="Talamas J."/>
            <person name="Tchuinga P."/>
            <person name="Tenzing P."/>
            <person name="Tesfaye S."/>
            <person name="Theodore J."/>
            <person name="Thoulutsang Y."/>
            <person name="Topham K."/>
            <person name="Towey S."/>
            <person name="Tsamla T."/>
            <person name="Tsomo N."/>
            <person name="Vallee D."/>
            <person name="Vassiliev H."/>
            <person name="Venkataraman V."/>
            <person name="Vinson J."/>
            <person name="Vo A."/>
            <person name="Wade C."/>
            <person name="Wang S."/>
            <person name="Wangchuk T."/>
            <person name="Wangdi T."/>
            <person name="Whittaker C."/>
            <person name="Wilkinson J."/>
            <person name="Wu Y."/>
            <person name="Wyman D."/>
            <person name="Yadav S."/>
            <person name="Yang S."/>
            <person name="Yang X."/>
            <person name="Yeager S."/>
            <person name="Yee E."/>
            <person name="Young G."/>
            <person name="Zainoun J."/>
            <person name="Zembeck L."/>
            <person name="Zimmer A."/>
            <person name="Zody M."/>
            <person name="Lander E."/>
        </authorList>
    </citation>
    <scope>NUCLEOTIDE SEQUENCE [LARGE SCALE GENOMIC DNA]</scope>
</reference>
<evidence type="ECO:0000259" key="1">
    <source>
        <dbReference type="PROSITE" id="PS50003"/>
    </source>
</evidence>
<dbReference type="InterPro" id="IPR051707">
    <property type="entry name" value="PI-Interact_SigTrans_Reg"/>
</dbReference>
<dbReference type="HOGENOM" id="CLU_055135_0_0_1"/>
<feature type="domain" description="PH" evidence="1">
    <location>
        <begin position="7"/>
        <end position="110"/>
    </location>
</feature>
<reference evidence="2" key="3">
    <citation type="submission" date="2025-09" db="UniProtKB">
        <authorList>
            <consortium name="Ensembl"/>
        </authorList>
    </citation>
    <scope>IDENTIFICATION</scope>
</reference>
<dbReference type="PROSITE" id="PS50003">
    <property type="entry name" value="PH_DOMAIN"/>
    <property type="match status" value="1"/>
</dbReference>
<dbReference type="PANTHER" id="PTHR14336:SF8">
    <property type="entry name" value="PROTEIN OPY1"/>
    <property type="match status" value="1"/>
</dbReference>
<protein>
    <recommendedName>
        <fullName evidence="1">PH domain-containing protein</fullName>
    </recommendedName>
</protein>
<dbReference type="Proteomes" id="UP000007875">
    <property type="component" value="Unassembled WGS sequence"/>
</dbReference>
<dbReference type="Gene3D" id="2.30.29.30">
    <property type="entry name" value="Pleckstrin-homology domain (PH domain)/Phosphotyrosine-binding domain (PTB)"/>
    <property type="match status" value="1"/>
</dbReference>